<evidence type="ECO:0000313" key="2">
    <source>
        <dbReference type="Proteomes" id="UP000198850"/>
    </source>
</evidence>
<dbReference type="AlphaFoldDB" id="A0A1H4GZH9"/>
<reference evidence="1 2" key="1">
    <citation type="submission" date="2016-10" db="EMBL/GenBank/DDBJ databases">
        <authorList>
            <person name="de Groot N.N."/>
        </authorList>
    </citation>
    <scope>NUCLEOTIDE SEQUENCE [LARGE SCALE GENOMIC DNA]</scope>
    <source>
        <strain evidence="1 2">DSM 19033</strain>
    </source>
</reference>
<name>A0A1H4GZH9_9SPHI</name>
<accession>A0A1H4GZH9</accession>
<organism evidence="1 2">
    <name type="scientific">Pedobacter hartonius</name>
    <dbReference type="NCBI Taxonomy" id="425514"/>
    <lineage>
        <taxon>Bacteria</taxon>
        <taxon>Pseudomonadati</taxon>
        <taxon>Bacteroidota</taxon>
        <taxon>Sphingobacteriia</taxon>
        <taxon>Sphingobacteriales</taxon>
        <taxon>Sphingobacteriaceae</taxon>
        <taxon>Pedobacter</taxon>
    </lineage>
</organism>
<proteinExistence type="predicted"/>
<sequence>MENQNKIVPDELFDDGRLPLLYPHELTSEQRKLHQHFQDNLIIWSEKVGFRLALPDGRLLGPLNAFLYSPLISRA</sequence>
<dbReference type="RefSeq" id="WP_090559379.1">
    <property type="nucleotide sequence ID" value="NZ_FNRA01000012.1"/>
</dbReference>
<gene>
    <name evidence="1" type="ORF">SAMN05443550_11295</name>
</gene>
<dbReference type="EMBL" id="FNRA01000012">
    <property type="protein sequence ID" value="SEB14985.1"/>
    <property type="molecule type" value="Genomic_DNA"/>
</dbReference>
<keyword evidence="2" id="KW-1185">Reference proteome</keyword>
<evidence type="ECO:0000313" key="1">
    <source>
        <dbReference type="EMBL" id="SEB14985.1"/>
    </source>
</evidence>
<dbReference type="Proteomes" id="UP000198850">
    <property type="component" value="Unassembled WGS sequence"/>
</dbReference>
<dbReference type="OrthoDB" id="949132at2"/>
<protein>
    <submittedName>
        <fullName evidence="1">4-carboxymuconolactone decarboxylase</fullName>
    </submittedName>
</protein>